<feature type="transmembrane region" description="Helical" evidence="1">
    <location>
        <begin position="147"/>
        <end position="171"/>
    </location>
</feature>
<evidence type="ECO:0000313" key="3">
    <source>
        <dbReference type="Proteomes" id="UP000050827"/>
    </source>
</evidence>
<feature type="transmembrane region" description="Helical" evidence="1">
    <location>
        <begin position="16"/>
        <end position="35"/>
    </location>
</feature>
<accession>A0A0Q1H9N9</accession>
<feature type="transmembrane region" description="Helical" evidence="1">
    <location>
        <begin position="456"/>
        <end position="476"/>
    </location>
</feature>
<dbReference type="PATRIC" id="fig|1547436.3.peg.2353"/>
<feature type="transmembrane region" description="Helical" evidence="1">
    <location>
        <begin position="246"/>
        <end position="269"/>
    </location>
</feature>
<dbReference type="STRING" id="346185.AAY42_11375"/>
<proteinExistence type="predicted"/>
<dbReference type="EMBL" id="LCTZ01000002">
    <property type="protein sequence ID" value="KQC30402.1"/>
    <property type="molecule type" value="Genomic_DNA"/>
</dbReference>
<evidence type="ECO:0000313" key="2">
    <source>
        <dbReference type="EMBL" id="KQC30402.1"/>
    </source>
</evidence>
<feature type="transmembrane region" description="Helical" evidence="1">
    <location>
        <begin position="101"/>
        <end position="127"/>
    </location>
</feature>
<organism evidence="2 3">
    <name type="scientific">Flagellimonas eckloniae</name>
    <dbReference type="NCBI Taxonomy" id="346185"/>
    <lineage>
        <taxon>Bacteria</taxon>
        <taxon>Pseudomonadati</taxon>
        <taxon>Bacteroidota</taxon>
        <taxon>Flavobacteriia</taxon>
        <taxon>Flavobacteriales</taxon>
        <taxon>Flavobacteriaceae</taxon>
        <taxon>Flagellimonas</taxon>
    </lineage>
</organism>
<feature type="transmembrane region" description="Helical" evidence="1">
    <location>
        <begin position="411"/>
        <end position="436"/>
    </location>
</feature>
<keyword evidence="1" id="KW-0812">Transmembrane</keyword>
<evidence type="ECO:0000256" key="1">
    <source>
        <dbReference type="SAM" id="Phobius"/>
    </source>
</evidence>
<dbReference type="AlphaFoldDB" id="A0A0Q1H9N9"/>
<name>A0A0Q1H9N9_9FLAO</name>
<dbReference type="InterPro" id="IPR027268">
    <property type="entry name" value="Peptidase_M4/M1_CTD_sf"/>
</dbReference>
<dbReference type="Gene3D" id="1.10.390.10">
    <property type="entry name" value="Neutral Protease Domain 2"/>
    <property type="match status" value="1"/>
</dbReference>
<feature type="transmembrane region" description="Helical" evidence="1">
    <location>
        <begin position="363"/>
        <end position="385"/>
    </location>
</feature>
<feature type="transmembrane region" description="Helical" evidence="1">
    <location>
        <begin position="55"/>
        <end position="80"/>
    </location>
</feature>
<dbReference type="Proteomes" id="UP000050827">
    <property type="component" value="Unassembled WGS sequence"/>
</dbReference>
<keyword evidence="1" id="KW-1133">Transmembrane helix</keyword>
<dbReference type="OrthoDB" id="100605at2"/>
<feature type="transmembrane region" description="Helical" evidence="1">
    <location>
        <begin position="573"/>
        <end position="593"/>
    </location>
</feature>
<feature type="transmembrane region" description="Helical" evidence="1">
    <location>
        <begin position="483"/>
        <end position="501"/>
    </location>
</feature>
<keyword evidence="1" id="KW-0472">Membrane</keyword>
<feature type="transmembrane region" description="Helical" evidence="1">
    <location>
        <begin position="329"/>
        <end position="351"/>
    </location>
</feature>
<reference evidence="2 3" key="1">
    <citation type="submission" date="2015-04" db="EMBL/GenBank/DDBJ databases">
        <title>Complete genome of flavobacterium.</title>
        <authorList>
            <person name="Kwon Y.M."/>
            <person name="Kim S.-J."/>
        </authorList>
    </citation>
    <scope>NUCLEOTIDE SEQUENCE [LARGE SCALE GENOMIC DNA]</scope>
    <source>
        <strain evidence="2 3">DK169</strain>
    </source>
</reference>
<gene>
    <name evidence="2" type="ORF">AAY42_11375</name>
</gene>
<dbReference type="RefSeq" id="WP_055395270.1">
    <property type="nucleotide sequence ID" value="NZ_LCTZ01000002.1"/>
</dbReference>
<feature type="transmembrane region" description="Helical" evidence="1">
    <location>
        <begin position="178"/>
        <end position="196"/>
    </location>
</feature>
<comment type="caution">
    <text evidence="2">The sequence shown here is derived from an EMBL/GenBank/DDBJ whole genome shotgun (WGS) entry which is preliminary data.</text>
</comment>
<keyword evidence="3" id="KW-1185">Reference proteome</keyword>
<feature type="transmembrane region" description="Helical" evidence="1">
    <location>
        <begin position="532"/>
        <end position="552"/>
    </location>
</feature>
<protein>
    <submittedName>
        <fullName evidence="2">Uncharacterized protein</fullName>
    </submittedName>
</protein>
<sequence>MKTIFSIIKNELKQRLFSWVTLIFFIMLVFQAIWYTKGSFDYFANEGVLMNASSILYRNYAGMGMLMIIIIAIATGGVLYKEIRYKSAQWTYAMPINDKHFFIGRFLAAFLYLVILSTGLIVGHLLVPYSGIGEVNRFGPVQWGPLLHGWIMFTVPNLFFYVALVFFSIVFTRRIATSYLAVFLVVIIFLIAQTSFETGGGDNLTAYILADSGGYVAAQHYTDLLTPEQKNTDYFELSGYILQNRLLWLIIALILAVASYFRFSFKYFVQAGVDKSKKIKESKKEVFTIQTIKMPEIIKQFRISDFLRKLWSLSKLEFLNIVRPTSFKIILGIILLMIFLQNVTWNATYYIGNELPISSNMTYFRLQWGVFVNMLIMIWAGELFFKDKTVNIWQITDSLPVPVWVTQLSRFAAVVGLAFVLSLSFIFISVFTQVLLGGASYIDLGRFAEDLLLYRWAFLNFVLWASLVFFIGALSGQRILTHLLCVGLFLFLIVSFDMGIIEDLRIGYGFTPGIEDYSEISGYGIFQPAANWFFFLWLALATTLVMAGIWIWKRGSDKKWRNRLSIKNMQLGYIPKVVMLVCFGLFFVLMSFITKNVYDNGNFTPEAEEERLDAEYEKKYKYLETRPQPKYKTVDMKIDLFPSERRASYSANITLSNETGIDTLFLNLKDFATVTQLKLNGQELQLVKEDKNQNFTAYLIPKIFQADILLQLSLEGVKQYEGFTQNNFQADITYQGSFGSVQDFLPVIGYDSGKELLENRKREEQGLSRLKSRMAEISDPFALGQNAFSTDADLVKGSITISTEAGQLPFAAGELKKIETKDGRTIAYYTINTPHVFNWHLGSSDYAVKKDVANGINYSILHKPSHAFNIVLYQDAIKQGITYMQKQFGTEAVTDKLQLAEIHRWQDAKYAFANTIALSEKEGWVANTEGLQEKAYIYQTIGSGLASLWVQKELPVADVQGADMFILALPEAVGLSFVKETLGQEAAEMLIQKKMDKYGKDKNNEPNTEPTLLYADGTDYLEENKGAVALNQLQNIIGKEKFNSILSEFVKENSGGPKVFIDLYQKLLKEVPTSKKEGVRLLFEATEKASS</sequence>